<dbReference type="Pfam" id="PF01713">
    <property type="entry name" value="Smr"/>
    <property type="match status" value="1"/>
</dbReference>
<dbReference type="InterPro" id="IPR036063">
    <property type="entry name" value="Smr_dom_sf"/>
</dbReference>
<dbReference type="GO" id="GO:0030983">
    <property type="term" value="F:mismatched DNA binding"/>
    <property type="evidence" value="ECO:0007669"/>
    <property type="project" value="InterPro"/>
</dbReference>
<dbReference type="InterPro" id="IPR036187">
    <property type="entry name" value="DNA_mismatch_repair_MutS_sf"/>
</dbReference>
<feature type="coiled-coil region" evidence="9">
    <location>
        <begin position="520"/>
        <end position="621"/>
    </location>
</feature>
<dbReference type="Gene3D" id="3.40.50.300">
    <property type="entry name" value="P-loop containing nucleotide triphosphate hydrolases"/>
    <property type="match status" value="1"/>
</dbReference>
<dbReference type="Pfam" id="PF00488">
    <property type="entry name" value="MutS_V"/>
    <property type="match status" value="1"/>
</dbReference>
<comment type="caution">
    <text evidence="11">The sequence shown here is derived from an EMBL/GenBank/DDBJ whole genome shotgun (WGS) entry which is preliminary data.</text>
</comment>
<dbReference type="SMART" id="SM00534">
    <property type="entry name" value="MUTSac"/>
    <property type="match status" value="1"/>
</dbReference>
<keyword evidence="5 8" id="KW-0067">ATP-binding</keyword>
<dbReference type="PROSITE" id="PS00486">
    <property type="entry name" value="DNA_MISMATCH_REPAIR_2"/>
    <property type="match status" value="1"/>
</dbReference>
<dbReference type="AlphaFoldDB" id="A0A9D2GJM4"/>
<reference evidence="11" key="1">
    <citation type="journal article" date="2021" name="PeerJ">
        <title>Extensive microbial diversity within the chicken gut microbiome revealed by metagenomics and culture.</title>
        <authorList>
            <person name="Gilroy R."/>
            <person name="Ravi A."/>
            <person name="Getino M."/>
            <person name="Pursley I."/>
            <person name="Horton D.L."/>
            <person name="Alikhan N.F."/>
            <person name="Baker D."/>
            <person name="Gharbi K."/>
            <person name="Hall N."/>
            <person name="Watson M."/>
            <person name="Adriaenssens E.M."/>
            <person name="Foster-Nyarko E."/>
            <person name="Jarju S."/>
            <person name="Secka A."/>
            <person name="Antonio M."/>
            <person name="Oren A."/>
            <person name="Chaudhuri R.R."/>
            <person name="La Ragione R."/>
            <person name="Hildebrand F."/>
            <person name="Pallen M.J."/>
        </authorList>
    </citation>
    <scope>NUCLEOTIDE SEQUENCE</scope>
    <source>
        <strain evidence="11">ChiBcec1-1093</strain>
    </source>
</reference>
<dbReference type="InterPro" id="IPR045076">
    <property type="entry name" value="MutS"/>
</dbReference>
<dbReference type="GO" id="GO:0072344">
    <property type="term" value="P:rescue of stalled ribosome"/>
    <property type="evidence" value="ECO:0007669"/>
    <property type="project" value="UniProtKB-UniRule"/>
</dbReference>
<dbReference type="GO" id="GO:0043023">
    <property type="term" value="F:ribosomal large subunit binding"/>
    <property type="evidence" value="ECO:0007669"/>
    <property type="project" value="UniProtKB-UniRule"/>
</dbReference>
<sequence length="791" mass="87759">MNQKALRTLEYDKIIEKLTEYAASEPAKALCRELTPSADYDEIVRNQAETTDAVTRIRQKGSVSFGGIRDIRDSLKRLDIGSSLNITELLAASSLMTAAARVKAYGRHEDSEFPDDSLEELFRSLEPLTPVNNEIKRCILSEDEVSDDASPGLRHVRRSMKTIQDRIHTQLNSILNSSRSYLQEAVITMRDGRYCLPVKAEYKNQVAGMVHDQSSTGSTLFIEPMAIIRLNNDLRSLEIQEQKEIEAVLADLSNQLAPYQEELRSDLDILTHLDFVFAKAALSRHYKCSAPIFNRNHYINIKDGRHPLLDPEKVVPINIHLGKDFDLLIVTGPNTGGKTVSLKTVGLFTLMGQAGLHIPAFDGSELSVFEDVFADIGDEQSIEQSLSTFSSHMTNIVKVLEQADSNSLCLFDELGAGTDPTEGAALAIAILSFLHNMKCCTMATTHYSELKVFALTTPGVENACCEFNVETLRPTYRLLIGIPGKSNAFAISKKLGLPDYIIADARTHLEAKDETFEDLLAHLEENRVTIEKERAEIEEYKKEIDGLRKRLQQKTERLDERTDAVIQNAKEEAQRILREAKETADRTIRNINKLGDSAGLTKQLEAERTKLREQLQGVEKDLSIGAGAKKPKKAVSPKSLKIGDGVRVLTMNLNGTVSTLPNAKGDFYVQMGILRSLVNIKDVELLDEPVITGPTLNKTGSGKIKMSKSSSISPEVNLIGMTVDEAIPVLDKYLDDAYLSHLNQVRVVHGRGTGALKAGVHRHLKKLKYVKDFRLGEFGEGDSGVTIVTFK</sequence>
<evidence type="ECO:0000313" key="11">
    <source>
        <dbReference type="EMBL" id="HIZ80007.1"/>
    </source>
</evidence>
<evidence type="ECO:0000256" key="4">
    <source>
        <dbReference type="ARBA" id="ARBA00022801"/>
    </source>
</evidence>
<dbReference type="InterPro" id="IPR007696">
    <property type="entry name" value="DNA_mismatch_repair_MutS_core"/>
</dbReference>
<dbReference type="GO" id="GO:0005524">
    <property type="term" value="F:ATP binding"/>
    <property type="evidence" value="ECO:0007669"/>
    <property type="project" value="UniProtKB-UniRule"/>
</dbReference>
<dbReference type="PIRSF" id="PIRSF005814">
    <property type="entry name" value="MutS_YshD"/>
    <property type="match status" value="1"/>
</dbReference>
<feature type="domain" description="Smr" evidence="10">
    <location>
        <begin position="716"/>
        <end position="791"/>
    </location>
</feature>
<gene>
    <name evidence="8" type="primary">mutS2</name>
    <name evidence="8" type="synonym">rqcU</name>
    <name evidence="11" type="ORF">IAA17_09505</name>
</gene>
<dbReference type="Proteomes" id="UP000824101">
    <property type="component" value="Unassembled WGS sequence"/>
</dbReference>
<dbReference type="SUPFAM" id="SSF52540">
    <property type="entry name" value="P-loop containing nucleoside triphosphate hydrolases"/>
    <property type="match status" value="1"/>
</dbReference>
<dbReference type="SUPFAM" id="SSF160443">
    <property type="entry name" value="SMR domain-like"/>
    <property type="match status" value="1"/>
</dbReference>
<dbReference type="GO" id="GO:0016887">
    <property type="term" value="F:ATP hydrolysis activity"/>
    <property type="evidence" value="ECO:0007669"/>
    <property type="project" value="InterPro"/>
</dbReference>
<feature type="binding site" evidence="8">
    <location>
        <begin position="332"/>
        <end position="339"/>
    </location>
    <ligand>
        <name>ATP</name>
        <dbReference type="ChEBI" id="CHEBI:30616"/>
    </ligand>
</feature>
<dbReference type="SUPFAM" id="SSF48334">
    <property type="entry name" value="DNA repair protein MutS, domain III"/>
    <property type="match status" value="1"/>
</dbReference>
<evidence type="ECO:0000256" key="6">
    <source>
        <dbReference type="ARBA" id="ARBA00022884"/>
    </source>
</evidence>
<evidence type="ECO:0000313" key="12">
    <source>
        <dbReference type="Proteomes" id="UP000824101"/>
    </source>
</evidence>
<keyword evidence="6 8" id="KW-0694">RNA-binding</keyword>
<keyword evidence="1 8" id="KW-0540">Nuclease</keyword>
<dbReference type="CDD" id="cd06503">
    <property type="entry name" value="ATP-synt_Fo_b"/>
    <property type="match status" value="1"/>
</dbReference>
<dbReference type="Gene3D" id="3.30.1370.110">
    <property type="match status" value="1"/>
</dbReference>
<keyword evidence="4 8" id="KW-0378">Hydrolase</keyword>
<evidence type="ECO:0000259" key="10">
    <source>
        <dbReference type="PROSITE" id="PS50828"/>
    </source>
</evidence>
<comment type="subunit">
    <text evidence="8">Homodimer. Binds to stalled ribosomes, contacting rRNA.</text>
</comment>
<dbReference type="EC" id="3.6.4.-" evidence="8"/>
<dbReference type="PANTHER" id="PTHR48466">
    <property type="entry name" value="OS10G0509000 PROTEIN-RELATED"/>
    <property type="match status" value="1"/>
</dbReference>
<dbReference type="FunFam" id="3.40.50.300:FF:000830">
    <property type="entry name" value="Endonuclease MutS2"/>
    <property type="match status" value="1"/>
</dbReference>
<evidence type="ECO:0000256" key="2">
    <source>
        <dbReference type="ARBA" id="ARBA00022730"/>
    </source>
</evidence>
<evidence type="ECO:0000256" key="9">
    <source>
        <dbReference type="SAM" id="Coils"/>
    </source>
</evidence>
<comment type="similarity">
    <text evidence="8">Belongs to the DNA mismatch repair MutS family. MutS2 subfamily.</text>
</comment>
<comment type="function">
    <text evidence="8">Acts as a ribosome collision sensor, splitting the ribosome into its 2 subunits. Detects stalled/collided 70S ribosomes which it binds and splits by an ATP-hydrolysis driven conformational change. Acts upstream of the ribosome quality control system (RQC), a ribosome-associated complex that mediates the extraction of incompletely synthesized nascent chains from stalled ribosomes and their subsequent degradation. Probably generates substrates for RQC.</text>
</comment>
<dbReference type="SMART" id="SM00533">
    <property type="entry name" value="MUTSd"/>
    <property type="match status" value="1"/>
</dbReference>
<dbReference type="InterPro" id="IPR005747">
    <property type="entry name" value="MutS2"/>
</dbReference>
<accession>A0A9D2GJM4</accession>
<dbReference type="GO" id="GO:0019843">
    <property type="term" value="F:rRNA binding"/>
    <property type="evidence" value="ECO:0007669"/>
    <property type="project" value="UniProtKB-UniRule"/>
</dbReference>
<comment type="function">
    <text evidence="8">Endonuclease that is involved in the suppression of homologous recombination and thus may have a key role in the control of bacterial genetic diversity.</text>
</comment>
<keyword evidence="7 8" id="KW-0238">DNA-binding</keyword>
<keyword evidence="2 8" id="KW-0699">rRNA-binding</keyword>
<protein>
    <recommendedName>
        <fullName evidence="8">Endonuclease MutS2</fullName>
        <ecNumber evidence="8">3.1.-.-</ecNumber>
    </recommendedName>
    <alternativeName>
        <fullName evidence="8">Ribosome-associated protein quality control-upstream factor</fullName>
        <shortName evidence="8">RQC-upstream factor</shortName>
        <shortName evidence="8">RqcU</shortName>
        <ecNumber evidence="8">3.6.4.-</ecNumber>
    </alternativeName>
</protein>
<keyword evidence="8 11" id="KW-0255">Endonuclease</keyword>
<evidence type="ECO:0000256" key="3">
    <source>
        <dbReference type="ARBA" id="ARBA00022741"/>
    </source>
</evidence>
<name>A0A9D2GJM4_9FIRM</name>
<dbReference type="NCBIfam" id="TIGR01069">
    <property type="entry name" value="mutS2"/>
    <property type="match status" value="1"/>
</dbReference>
<dbReference type="PROSITE" id="PS50828">
    <property type="entry name" value="SMR"/>
    <property type="match status" value="1"/>
</dbReference>
<dbReference type="InterPro" id="IPR000432">
    <property type="entry name" value="DNA_mismatch_repair_MutS_C"/>
</dbReference>
<evidence type="ECO:0000256" key="1">
    <source>
        <dbReference type="ARBA" id="ARBA00022722"/>
    </source>
</evidence>
<dbReference type="InterPro" id="IPR002625">
    <property type="entry name" value="Smr_dom"/>
</dbReference>
<keyword evidence="3 8" id="KW-0547">Nucleotide-binding</keyword>
<dbReference type="HAMAP" id="MF_00092">
    <property type="entry name" value="MutS2"/>
    <property type="match status" value="1"/>
</dbReference>
<dbReference type="SMART" id="SM00463">
    <property type="entry name" value="SMR"/>
    <property type="match status" value="1"/>
</dbReference>
<keyword evidence="9" id="KW-0175">Coiled coil</keyword>
<dbReference type="GO" id="GO:0140664">
    <property type="term" value="F:ATP-dependent DNA damage sensor activity"/>
    <property type="evidence" value="ECO:0007669"/>
    <property type="project" value="InterPro"/>
</dbReference>
<evidence type="ECO:0000256" key="7">
    <source>
        <dbReference type="ARBA" id="ARBA00023125"/>
    </source>
</evidence>
<dbReference type="PANTHER" id="PTHR48466:SF2">
    <property type="entry name" value="OS10G0509000 PROTEIN"/>
    <property type="match status" value="1"/>
</dbReference>
<dbReference type="EC" id="3.1.-.-" evidence="8"/>
<dbReference type="InterPro" id="IPR027417">
    <property type="entry name" value="P-loop_NTPase"/>
</dbReference>
<organism evidence="11 12">
    <name type="scientific">Candidatus Lachnoclostridium stercorigallinarum</name>
    <dbReference type="NCBI Taxonomy" id="2838634"/>
    <lineage>
        <taxon>Bacteria</taxon>
        <taxon>Bacillati</taxon>
        <taxon>Bacillota</taxon>
        <taxon>Clostridia</taxon>
        <taxon>Lachnospirales</taxon>
        <taxon>Lachnospiraceae</taxon>
    </lineage>
</organism>
<proteinExistence type="inferred from homology"/>
<dbReference type="GO" id="GO:0006298">
    <property type="term" value="P:mismatch repair"/>
    <property type="evidence" value="ECO:0007669"/>
    <property type="project" value="InterPro"/>
</dbReference>
<reference evidence="11" key="2">
    <citation type="submission" date="2021-04" db="EMBL/GenBank/DDBJ databases">
        <authorList>
            <person name="Gilroy R."/>
        </authorList>
    </citation>
    <scope>NUCLEOTIDE SEQUENCE</scope>
    <source>
        <strain evidence="11">ChiBcec1-1093</strain>
    </source>
</reference>
<dbReference type="GO" id="GO:0004519">
    <property type="term" value="F:endonuclease activity"/>
    <property type="evidence" value="ECO:0007669"/>
    <property type="project" value="UniProtKB-UniRule"/>
</dbReference>
<dbReference type="GO" id="GO:0045910">
    <property type="term" value="P:negative regulation of DNA recombination"/>
    <property type="evidence" value="ECO:0007669"/>
    <property type="project" value="InterPro"/>
</dbReference>
<dbReference type="Pfam" id="PF20297">
    <property type="entry name" value="MSSS"/>
    <property type="match status" value="1"/>
</dbReference>
<dbReference type="EMBL" id="DXBC01000152">
    <property type="protein sequence ID" value="HIZ80007.1"/>
    <property type="molecule type" value="Genomic_DNA"/>
</dbReference>
<dbReference type="InterPro" id="IPR046893">
    <property type="entry name" value="MSSS"/>
</dbReference>
<dbReference type="CDD" id="cd03280">
    <property type="entry name" value="ABC_MutS2"/>
    <property type="match status" value="1"/>
</dbReference>
<evidence type="ECO:0000256" key="5">
    <source>
        <dbReference type="ARBA" id="ARBA00022840"/>
    </source>
</evidence>
<evidence type="ECO:0000256" key="8">
    <source>
        <dbReference type="HAMAP-Rule" id="MF_00092"/>
    </source>
</evidence>